<organism evidence="2 3">
    <name type="scientific">Phyllobacterium ifriqiyense</name>
    <dbReference type="NCBI Taxonomy" id="314238"/>
    <lineage>
        <taxon>Bacteria</taxon>
        <taxon>Pseudomonadati</taxon>
        <taxon>Pseudomonadota</taxon>
        <taxon>Alphaproteobacteria</taxon>
        <taxon>Hyphomicrobiales</taxon>
        <taxon>Phyllobacteriaceae</taxon>
        <taxon>Phyllobacterium</taxon>
    </lineage>
</organism>
<proteinExistence type="predicted"/>
<evidence type="ECO:0000313" key="2">
    <source>
        <dbReference type="EMBL" id="MDQ0998299.1"/>
    </source>
</evidence>
<sequence>MAKGQQRSNKETRKPKKEKVAAKAEVPFSSMMKKAEATTPKGKPKA</sequence>
<name>A0ABU0SC03_9HYPH</name>
<feature type="compositionally biased region" description="Basic and acidic residues" evidence="1">
    <location>
        <begin position="8"/>
        <end position="22"/>
    </location>
</feature>
<dbReference type="EMBL" id="JAUSZT010000003">
    <property type="protein sequence ID" value="MDQ0998299.1"/>
    <property type="molecule type" value="Genomic_DNA"/>
</dbReference>
<evidence type="ECO:0008006" key="4">
    <source>
        <dbReference type="Google" id="ProtNLM"/>
    </source>
</evidence>
<reference evidence="2 3" key="1">
    <citation type="submission" date="2023-07" db="EMBL/GenBank/DDBJ databases">
        <title>Comparative genomics of wheat-associated soil bacteria to identify genetic determinants of phenazine resistance.</title>
        <authorList>
            <person name="Mouncey N."/>
        </authorList>
    </citation>
    <scope>NUCLEOTIDE SEQUENCE [LARGE SCALE GENOMIC DNA]</scope>
    <source>
        <strain evidence="2 3">W4I11</strain>
    </source>
</reference>
<feature type="region of interest" description="Disordered" evidence="1">
    <location>
        <begin position="1"/>
        <end position="46"/>
    </location>
</feature>
<accession>A0ABU0SC03</accession>
<dbReference type="Proteomes" id="UP001237780">
    <property type="component" value="Unassembled WGS sequence"/>
</dbReference>
<evidence type="ECO:0000313" key="3">
    <source>
        <dbReference type="Proteomes" id="UP001237780"/>
    </source>
</evidence>
<gene>
    <name evidence="2" type="ORF">QFZ34_003481</name>
</gene>
<dbReference type="RefSeq" id="WP_307283087.1">
    <property type="nucleotide sequence ID" value="NZ_JAUSZT010000003.1"/>
</dbReference>
<comment type="caution">
    <text evidence="2">The sequence shown here is derived from an EMBL/GenBank/DDBJ whole genome shotgun (WGS) entry which is preliminary data.</text>
</comment>
<protein>
    <recommendedName>
        <fullName evidence="4">Malic enzyme</fullName>
    </recommendedName>
</protein>
<evidence type="ECO:0000256" key="1">
    <source>
        <dbReference type="SAM" id="MobiDB-lite"/>
    </source>
</evidence>
<keyword evidence="3" id="KW-1185">Reference proteome</keyword>